<dbReference type="GO" id="GO:0005737">
    <property type="term" value="C:cytoplasm"/>
    <property type="evidence" value="ECO:0007669"/>
    <property type="project" value="UniProtKB-SubCell"/>
</dbReference>
<dbReference type="SUPFAM" id="SSF56037">
    <property type="entry name" value="PheT/TilS domain"/>
    <property type="match status" value="1"/>
</dbReference>
<accession>A0A368JSF2</accession>
<evidence type="ECO:0000256" key="5">
    <source>
        <dbReference type="ARBA" id="ARBA00022741"/>
    </source>
</evidence>
<dbReference type="SUPFAM" id="SSF52402">
    <property type="entry name" value="Adenine nucleotide alpha hydrolases-like"/>
    <property type="match status" value="1"/>
</dbReference>
<sequence>MALARNRAIDHQFLSFINREQLFSQTDCILLTVSGGLDSVVMAELFRTAGFRYGIAHVNFQLRGAESDEDEAFVRALAEQHGVRFHTTRLPAKQQAEEQGISTQMAARHLRYAWFEQLAEENGYASIATAHHQDDVLETILINLVRGTGLTGLRGIPIRQGRIIRPLWFADRETIGDYARETELVWREDSSNASDKYRRNRLRHQVIPILKEMNPSLLQTLQTTVARLQSADQLLEEEMRRSWEEIAENRPEGVFLSIQQLLNQREWAFRLSEWLKPYGFQYVQIDPLAEAVRGDGFGQKFQSATHQVLRDRDYLVVSELQSVANQEIILNEMPTGEVSVSDHFFLRFEIIESLNGFQIPPNPDVACLDADRISWPLTIRRWQTGDRFQPLGLKGKQSVGNFLTNQKVSLTDRRSAWVVVAGEAIAWLIGYRPDDRFRVTGQTRKILKIERRIVGQ</sequence>
<dbReference type="EMBL" id="QOWE01000008">
    <property type="protein sequence ID" value="RCR69533.1"/>
    <property type="molecule type" value="Genomic_DNA"/>
</dbReference>
<keyword evidence="3 8" id="KW-0436">Ligase</keyword>
<keyword evidence="6 8" id="KW-0067">ATP-binding</keyword>
<evidence type="ECO:0000256" key="3">
    <source>
        <dbReference type="ARBA" id="ARBA00022598"/>
    </source>
</evidence>
<dbReference type="InterPro" id="IPR014729">
    <property type="entry name" value="Rossmann-like_a/b/a_fold"/>
</dbReference>
<evidence type="ECO:0000256" key="7">
    <source>
        <dbReference type="ARBA" id="ARBA00048539"/>
    </source>
</evidence>
<proteinExistence type="inferred from homology"/>
<feature type="binding site" evidence="8">
    <location>
        <begin position="34"/>
        <end position="39"/>
    </location>
    <ligand>
        <name>ATP</name>
        <dbReference type="ChEBI" id="CHEBI:30616"/>
    </ligand>
</feature>
<comment type="subcellular location">
    <subcellularLocation>
        <location evidence="1 8">Cytoplasm</location>
    </subcellularLocation>
</comment>
<evidence type="ECO:0000313" key="11">
    <source>
        <dbReference type="Proteomes" id="UP000253383"/>
    </source>
</evidence>
<dbReference type="CDD" id="cd01992">
    <property type="entry name" value="TilS_N"/>
    <property type="match status" value="1"/>
</dbReference>
<evidence type="ECO:0000256" key="8">
    <source>
        <dbReference type="HAMAP-Rule" id="MF_01161"/>
    </source>
</evidence>
<keyword evidence="4 8" id="KW-0819">tRNA processing</keyword>
<dbReference type="GO" id="GO:0032267">
    <property type="term" value="F:tRNA(Ile)-lysidine synthase activity"/>
    <property type="evidence" value="ECO:0007669"/>
    <property type="project" value="UniProtKB-EC"/>
</dbReference>
<dbReference type="AlphaFoldDB" id="A0A368JSF2"/>
<dbReference type="SMART" id="SM00977">
    <property type="entry name" value="TilS_C"/>
    <property type="match status" value="1"/>
</dbReference>
<evidence type="ECO:0000256" key="4">
    <source>
        <dbReference type="ARBA" id="ARBA00022694"/>
    </source>
</evidence>
<comment type="function">
    <text evidence="8">Ligates lysine onto the cytidine present at position 34 of the AUA codon-specific tRNA(Ile) that contains the anticodon CAU, in an ATP-dependent manner. Cytidine is converted to lysidine, thus changing the amino acid specificity of the tRNA from methionine to isoleucine.</text>
</comment>
<comment type="catalytic activity">
    <reaction evidence="7 8">
        <text>cytidine(34) in tRNA(Ile2) + L-lysine + ATP = lysidine(34) in tRNA(Ile2) + AMP + diphosphate + H(+)</text>
        <dbReference type="Rhea" id="RHEA:43744"/>
        <dbReference type="Rhea" id="RHEA-COMP:10625"/>
        <dbReference type="Rhea" id="RHEA-COMP:10670"/>
        <dbReference type="ChEBI" id="CHEBI:15378"/>
        <dbReference type="ChEBI" id="CHEBI:30616"/>
        <dbReference type="ChEBI" id="CHEBI:32551"/>
        <dbReference type="ChEBI" id="CHEBI:33019"/>
        <dbReference type="ChEBI" id="CHEBI:82748"/>
        <dbReference type="ChEBI" id="CHEBI:83665"/>
        <dbReference type="ChEBI" id="CHEBI:456215"/>
        <dbReference type="EC" id="6.3.4.19"/>
    </reaction>
</comment>
<keyword evidence="5 8" id="KW-0547">Nucleotide-binding</keyword>
<evidence type="ECO:0000256" key="6">
    <source>
        <dbReference type="ARBA" id="ARBA00022840"/>
    </source>
</evidence>
<dbReference type="RefSeq" id="WP_114406221.1">
    <property type="nucleotide sequence ID" value="NZ_QOWE01000008.1"/>
</dbReference>
<dbReference type="Pfam" id="PF01171">
    <property type="entry name" value="ATP_bind_3"/>
    <property type="match status" value="1"/>
</dbReference>
<comment type="domain">
    <text evidence="8">The N-terminal region contains the highly conserved SGGXDS motif, predicted to be a P-loop motif involved in ATP binding.</text>
</comment>
<evidence type="ECO:0000259" key="9">
    <source>
        <dbReference type="SMART" id="SM00977"/>
    </source>
</evidence>
<keyword evidence="2 8" id="KW-0963">Cytoplasm</keyword>
<organism evidence="10 11">
    <name type="scientific">Larkinella punicea</name>
    <dbReference type="NCBI Taxonomy" id="2315727"/>
    <lineage>
        <taxon>Bacteria</taxon>
        <taxon>Pseudomonadati</taxon>
        <taxon>Bacteroidota</taxon>
        <taxon>Cytophagia</taxon>
        <taxon>Cytophagales</taxon>
        <taxon>Spirosomataceae</taxon>
        <taxon>Larkinella</taxon>
    </lineage>
</organism>
<dbReference type="Gene3D" id="3.40.50.620">
    <property type="entry name" value="HUPs"/>
    <property type="match status" value="1"/>
</dbReference>
<evidence type="ECO:0000256" key="2">
    <source>
        <dbReference type="ARBA" id="ARBA00022490"/>
    </source>
</evidence>
<comment type="caution">
    <text evidence="10">The sequence shown here is derived from an EMBL/GenBank/DDBJ whole genome shotgun (WGS) entry which is preliminary data.</text>
</comment>
<comment type="similarity">
    <text evidence="8">Belongs to the tRNA(Ile)-lysidine synthase family.</text>
</comment>
<dbReference type="OrthoDB" id="9807403at2"/>
<reference evidence="10 11" key="1">
    <citation type="submission" date="2018-07" db="EMBL/GenBank/DDBJ databases">
        <title>Genome analysis of Larkinella rosea.</title>
        <authorList>
            <person name="Zhou Z."/>
            <person name="Wang G."/>
        </authorList>
    </citation>
    <scope>NUCLEOTIDE SEQUENCE [LARGE SCALE GENOMIC DNA]</scope>
    <source>
        <strain evidence="11">zzj9</strain>
    </source>
</reference>
<dbReference type="InterPro" id="IPR012094">
    <property type="entry name" value="tRNA_Ile_lys_synt"/>
</dbReference>
<dbReference type="InterPro" id="IPR012796">
    <property type="entry name" value="Lysidine-tRNA-synth_C"/>
</dbReference>
<dbReference type="NCBIfam" id="TIGR02433">
    <property type="entry name" value="lysidine_TilS_C"/>
    <property type="match status" value="1"/>
</dbReference>
<protein>
    <recommendedName>
        <fullName evidence="8">tRNA(Ile)-lysidine synthase</fullName>
        <ecNumber evidence="8">6.3.4.19</ecNumber>
    </recommendedName>
    <alternativeName>
        <fullName evidence="8">tRNA(Ile)-2-lysyl-cytidine synthase</fullName>
    </alternativeName>
    <alternativeName>
        <fullName evidence="8">tRNA(Ile)-lysidine synthetase</fullName>
    </alternativeName>
</protein>
<gene>
    <name evidence="8 10" type="primary">tilS</name>
    <name evidence="10" type="ORF">DUE52_11855</name>
</gene>
<dbReference type="NCBIfam" id="TIGR02432">
    <property type="entry name" value="lysidine_TilS_N"/>
    <property type="match status" value="1"/>
</dbReference>
<evidence type="ECO:0000256" key="1">
    <source>
        <dbReference type="ARBA" id="ARBA00004496"/>
    </source>
</evidence>
<dbReference type="GO" id="GO:0006400">
    <property type="term" value="P:tRNA modification"/>
    <property type="evidence" value="ECO:0007669"/>
    <property type="project" value="UniProtKB-UniRule"/>
</dbReference>
<dbReference type="HAMAP" id="MF_01161">
    <property type="entry name" value="tRNA_Ile_lys_synt"/>
    <property type="match status" value="1"/>
</dbReference>
<evidence type="ECO:0000313" key="10">
    <source>
        <dbReference type="EMBL" id="RCR69533.1"/>
    </source>
</evidence>
<feature type="domain" description="Lysidine-tRNA(Ile) synthetase C-terminal" evidence="9">
    <location>
        <begin position="377"/>
        <end position="449"/>
    </location>
</feature>
<dbReference type="EC" id="6.3.4.19" evidence="8"/>
<dbReference type="PANTHER" id="PTHR43033">
    <property type="entry name" value="TRNA(ILE)-LYSIDINE SYNTHASE-RELATED"/>
    <property type="match status" value="1"/>
</dbReference>
<keyword evidence="11" id="KW-1185">Reference proteome</keyword>
<dbReference type="GO" id="GO:0005524">
    <property type="term" value="F:ATP binding"/>
    <property type="evidence" value="ECO:0007669"/>
    <property type="project" value="UniProtKB-UniRule"/>
</dbReference>
<dbReference type="PANTHER" id="PTHR43033:SF1">
    <property type="entry name" value="TRNA(ILE)-LYSIDINE SYNTHASE-RELATED"/>
    <property type="match status" value="1"/>
</dbReference>
<dbReference type="InterPro" id="IPR012795">
    <property type="entry name" value="tRNA_Ile_lys_synt_N"/>
</dbReference>
<dbReference type="Pfam" id="PF11734">
    <property type="entry name" value="TilS_C"/>
    <property type="match status" value="1"/>
</dbReference>
<name>A0A368JSF2_9BACT</name>
<dbReference type="Proteomes" id="UP000253383">
    <property type="component" value="Unassembled WGS sequence"/>
</dbReference>
<dbReference type="InterPro" id="IPR011063">
    <property type="entry name" value="TilS/TtcA_N"/>
</dbReference>